<evidence type="ECO:0000256" key="5">
    <source>
        <dbReference type="ARBA" id="ARBA00023136"/>
    </source>
</evidence>
<dbReference type="AlphaFoldDB" id="A0A916VHZ8"/>
<dbReference type="RefSeq" id="WP_200967012.1">
    <property type="nucleotide sequence ID" value="NZ_BMAQ01000028.1"/>
</dbReference>
<dbReference type="GO" id="GO:0005886">
    <property type="term" value="C:plasma membrane"/>
    <property type="evidence" value="ECO:0007669"/>
    <property type="project" value="UniProtKB-SubCell"/>
</dbReference>
<keyword evidence="2" id="KW-1003">Cell membrane</keyword>
<evidence type="ECO:0000256" key="2">
    <source>
        <dbReference type="ARBA" id="ARBA00022475"/>
    </source>
</evidence>
<evidence type="ECO:0000256" key="6">
    <source>
        <dbReference type="SAM" id="Phobius"/>
    </source>
</evidence>
<name>A0A916VHZ8_9BACL</name>
<evidence type="ECO:0000256" key="3">
    <source>
        <dbReference type="ARBA" id="ARBA00022692"/>
    </source>
</evidence>
<feature type="transmembrane region" description="Helical" evidence="6">
    <location>
        <begin position="57"/>
        <end position="77"/>
    </location>
</feature>
<dbReference type="InterPro" id="IPR010343">
    <property type="entry name" value="ArAE_1"/>
</dbReference>
<feature type="transmembrane region" description="Helical" evidence="6">
    <location>
        <begin position="20"/>
        <end position="45"/>
    </location>
</feature>
<dbReference type="Pfam" id="PF06081">
    <property type="entry name" value="ArAE_1"/>
    <property type="match status" value="1"/>
</dbReference>
<feature type="transmembrane region" description="Helical" evidence="6">
    <location>
        <begin position="126"/>
        <end position="148"/>
    </location>
</feature>
<comment type="subcellular location">
    <subcellularLocation>
        <location evidence="1">Cell membrane</location>
        <topology evidence="1">Multi-pass membrane protein</topology>
    </subcellularLocation>
</comment>
<dbReference type="Proteomes" id="UP000654993">
    <property type="component" value="Unassembled WGS sequence"/>
</dbReference>
<accession>A0A916VHZ8</accession>
<keyword evidence="3 6" id="KW-0812">Transmembrane</keyword>
<reference evidence="7" key="1">
    <citation type="submission" date="2020-08" db="EMBL/GenBank/DDBJ databases">
        <authorList>
            <person name="Uke A."/>
            <person name="Chhe C."/>
            <person name="Baramee S."/>
            <person name="Kosugi A."/>
        </authorList>
    </citation>
    <scope>NUCLEOTIDE SEQUENCE</scope>
    <source>
        <strain evidence="7">DA-C8</strain>
    </source>
</reference>
<keyword evidence="5 6" id="KW-0472">Membrane</keyword>
<dbReference type="EMBL" id="BMAQ01000028">
    <property type="protein sequence ID" value="GFR38780.1"/>
    <property type="molecule type" value="Genomic_DNA"/>
</dbReference>
<keyword evidence="8" id="KW-1185">Reference proteome</keyword>
<sequence>MFPFHQFQIGKRLIKTAVAVFMTAQICYLLNWPMIFAVITAIVTVEPTVDASIRKGLIRFPAAAIGAAFAMIFEAWLGPQPLTFTLSALSTIYVCNLLGWNQALVVSTLTAVNMIYVSEGHFLMEFVVRLGTTITGIVVSAAVNFILFRPNYMSELKTNLSQTYASILTQARLVLDRKVRTSDLLPLTASLEASLDKIQTLLEYQSADLRFKRTSFADLRKLVTIKKHLQFLRRILIYMETAVHSQDEHERTLCYQLLDSKIQKLQAKRHLLYSVK</sequence>
<evidence type="ECO:0000256" key="1">
    <source>
        <dbReference type="ARBA" id="ARBA00004651"/>
    </source>
</evidence>
<proteinExistence type="predicted"/>
<protein>
    <recommendedName>
        <fullName evidence="9">Aromatic acid exporter family member 1</fullName>
    </recommendedName>
</protein>
<organism evidence="7 8">
    <name type="scientific">Insulibacter thermoxylanivorax</name>
    <dbReference type="NCBI Taxonomy" id="2749268"/>
    <lineage>
        <taxon>Bacteria</taxon>
        <taxon>Bacillati</taxon>
        <taxon>Bacillota</taxon>
        <taxon>Bacilli</taxon>
        <taxon>Bacillales</taxon>
        <taxon>Paenibacillaceae</taxon>
        <taxon>Insulibacter</taxon>
    </lineage>
</organism>
<comment type="caution">
    <text evidence="7">The sequence shown here is derived from an EMBL/GenBank/DDBJ whole genome shotgun (WGS) entry which is preliminary data.</text>
</comment>
<evidence type="ECO:0000313" key="7">
    <source>
        <dbReference type="EMBL" id="GFR38780.1"/>
    </source>
</evidence>
<evidence type="ECO:0000256" key="4">
    <source>
        <dbReference type="ARBA" id="ARBA00022989"/>
    </source>
</evidence>
<reference evidence="7" key="2">
    <citation type="journal article" date="2021" name="Data Brief">
        <title>Draft genome sequence data of the facultative, thermophilic, xylanolytic bacterium Paenibacillus sp. strain DA-C8.</title>
        <authorList>
            <person name="Chhe C."/>
            <person name="Uke A."/>
            <person name="Baramee S."/>
            <person name="Ungkulpasvich U."/>
            <person name="Tachaapaikoon C."/>
            <person name="Pason P."/>
            <person name="Waeonukul R."/>
            <person name="Ratanakhanokchai K."/>
            <person name="Kosugi A."/>
        </authorList>
    </citation>
    <scope>NUCLEOTIDE SEQUENCE</scope>
    <source>
        <strain evidence="7">DA-C8</strain>
    </source>
</reference>
<gene>
    <name evidence="7" type="ORF">PRECH8_20760</name>
</gene>
<evidence type="ECO:0008006" key="9">
    <source>
        <dbReference type="Google" id="ProtNLM"/>
    </source>
</evidence>
<evidence type="ECO:0000313" key="8">
    <source>
        <dbReference type="Proteomes" id="UP000654993"/>
    </source>
</evidence>
<keyword evidence="4 6" id="KW-1133">Transmembrane helix</keyword>